<evidence type="ECO:0000256" key="1">
    <source>
        <dbReference type="ARBA" id="ARBA00004571"/>
    </source>
</evidence>
<reference evidence="16" key="1">
    <citation type="journal article" date="2019" name="Int. J. Syst. Evol. Microbiol.">
        <title>The Global Catalogue of Microorganisms (GCM) 10K type strain sequencing project: providing services to taxonomists for standard genome sequencing and annotation.</title>
        <authorList>
            <consortium name="The Broad Institute Genomics Platform"/>
            <consortium name="The Broad Institute Genome Sequencing Center for Infectious Disease"/>
            <person name="Wu L."/>
            <person name="Ma J."/>
        </authorList>
    </citation>
    <scope>NUCLEOTIDE SEQUENCE [LARGE SCALE GENOMIC DNA]</scope>
    <source>
        <strain evidence="16">KCTC 52644</strain>
    </source>
</reference>
<evidence type="ECO:0000259" key="13">
    <source>
        <dbReference type="Pfam" id="PF00593"/>
    </source>
</evidence>
<dbReference type="InterPro" id="IPR039426">
    <property type="entry name" value="TonB-dep_rcpt-like"/>
</dbReference>
<feature type="domain" description="TonB-dependent receptor plug" evidence="14">
    <location>
        <begin position="44"/>
        <end position="150"/>
    </location>
</feature>
<keyword evidence="8 15" id="KW-0675">Receptor</keyword>
<keyword evidence="7 10" id="KW-0472">Membrane</keyword>
<dbReference type="InterPro" id="IPR036942">
    <property type="entry name" value="Beta-barrel_TonB_sf"/>
</dbReference>
<dbReference type="InterPro" id="IPR000531">
    <property type="entry name" value="Beta-barrel_TonB"/>
</dbReference>
<feature type="chain" id="PRO_5046244477" evidence="12">
    <location>
        <begin position="19"/>
        <end position="732"/>
    </location>
</feature>
<dbReference type="CDD" id="cd01347">
    <property type="entry name" value="ligand_gated_channel"/>
    <property type="match status" value="1"/>
</dbReference>
<proteinExistence type="inferred from homology"/>
<dbReference type="Pfam" id="PF07715">
    <property type="entry name" value="Plug"/>
    <property type="match status" value="1"/>
</dbReference>
<dbReference type="PROSITE" id="PS01156">
    <property type="entry name" value="TONB_DEPENDENT_REC_2"/>
    <property type="match status" value="1"/>
</dbReference>
<dbReference type="PANTHER" id="PTHR30069">
    <property type="entry name" value="TONB-DEPENDENT OUTER MEMBRANE RECEPTOR"/>
    <property type="match status" value="1"/>
</dbReference>
<evidence type="ECO:0000259" key="14">
    <source>
        <dbReference type="Pfam" id="PF07715"/>
    </source>
</evidence>
<evidence type="ECO:0000313" key="16">
    <source>
        <dbReference type="Proteomes" id="UP001597549"/>
    </source>
</evidence>
<accession>A0ABW5ZAA7</accession>
<dbReference type="PANTHER" id="PTHR30069:SF29">
    <property type="entry name" value="HEMOGLOBIN AND HEMOGLOBIN-HAPTOGLOBIN-BINDING PROTEIN 1-RELATED"/>
    <property type="match status" value="1"/>
</dbReference>
<evidence type="ECO:0000256" key="9">
    <source>
        <dbReference type="ARBA" id="ARBA00023237"/>
    </source>
</evidence>
<keyword evidence="2 10" id="KW-0813">Transport</keyword>
<dbReference type="Pfam" id="PF00593">
    <property type="entry name" value="TonB_dep_Rec_b-barrel"/>
    <property type="match status" value="1"/>
</dbReference>
<gene>
    <name evidence="15" type="ORF">ACFSX9_13910</name>
</gene>
<keyword evidence="5 12" id="KW-0732">Signal</keyword>
<dbReference type="Gene3D" id="2.170.130.10">
    <property type="entry name" value="TonB-dependent receptor, plug domain"/>
    <property type="match status" value="1"/>
</dbReference>
<evidence type="ECO:0000256" key="10">
    <source>
        <dbReference type="PROSITE-ProRule" id="PRU01360"/>
    </source>
</evidence>
<comment type="similarity">
    <text evidence="10 11">Belongs to the TonB-dependent receptor family.</text>
</comment>
<dbReference type="InterPro" id="IPR037066">
    <property type="entry name" value="Plug_dom_sf"/>
</dbReference>
<evidence type="ECO:0000256" key="3">
    <source>
        <dbReference type="ARBA" id="ARBA00022452"/>
    </source>
</evidence>
<keyword evidence="4 10" id="KW-0812">Transmembrane</keyword>
<dbReference type="EMBL" id="JBHUOL010000022">
    <property type="protein sequence ID" value="MFD2909829.1"/>
    <property type="molecule type" value="Genomic_DNA"/>
</dbReference>
<dbReference type="InterPro" id="IPR012910">
    <property type="entry name" value="Plug_dom"/>
</dbReference>
<evidence type="ECO:0000313" key="15">
    <source>
        <dbReference type="EMBL" id="MFD2909829.1"/>
    </source>
</evidence>
<evidence type="ECO:0000256" key="12">
    <source>
        <dbReference type="SAM" id="SignalP"/>
    </source>
</evidence>
<organism evidence="15 16">
    <name type="scientific">Flavobacterium ardleyense</name>
    <dbReference type="NCBI Taxonomy" id="2038737"/>
    <lineage>
        <taxon>Bacteria</taxon>
        <taxon>Pseudomonadati</taxon>
        <taxon>Bacteroidota</taxon>
        <taxon>Flavobacteriia</taxon>
        <taxon>Flavobacteriales</taxon>
        <taxon>Flavobacteriaceae</taxon>
        <taxon>Flavobacterium</taxon>
    </lineage>
</organism>
<evidence type="ECO:0000256" key="8">
    <source>
        <dbReference type="ARBA" id="ARBA00023170"/>
    </source>
</evidence>
<dbReference type="PROSITE" id="PS52016">
    <property type="entry name" value="TONB_DEPENDENT_REC_3"/>
    <property type="match status" value="1"/>
</dbReference>
<dbReference type="RefSeq" id="WP_379808725.1">
    <property type="nucleotide sequence ID" value="NZ_JBHUOL010000022.1"/>
</dbReference>
<evidence type="ECO:0000256" key="6">
    <source>
        <dbReference type="ARBA" id="ARBA00023077"/>
    </source>
</evidence>
<evidence type="ECO:0000256" key="7">
    <source>
        <dbReference type="ARBA" id="ARBA00023136"/>
    </source>
</evidence>
<sequence>MKKTIFSVGLFLPFLGFAQTPKDTTVTILKEVVLTPNRWKQTANEVPQKVTAITSAAVALQNPQTAADLLAISGKVFMQKSQQGGGSPMIRGFATNRLLYAIDGVRMNTAIFRGGNIQNVISLDGFAIDRTEIVFGPGSLLYGSDAIGGVMSFQTLTPKFSLDDKALVSGSAVSRYSSANDEKTAHFDVNVGWGKWALVTSISSNDFGDLRMGSHGPDEYLRPFYVQRQNGVDVVVANEDPLVQKPTAYSQINVMQKVRFAPNENWDIQYGLHFSETSSYSRYDRHIRYDNAGLPRYGEFDYGPQKWVMNNLMLSNKKATALYDALEVRVAHQFFEESRISRNINKSKRQIRIEKVNAYSINADLTRKISQKNTVFYGIEYVLNDVNSEGINKNITTGVSEAGPARYPQASWQSVGVYMNNQFKLSEKAMFQAGLRYNHFILKADFDTSFYPFAFTEANINKGSLTGSAGIVYRPTDKWVISSNLGTAFRAPNVDDIGKIFDSEPGAVVVPNPELDAEYASNLDVNAARMFGKNLKVEVSGYYTLLQNAMVRRDFTLNGSSEIMYDGELSQVQAIQNAAKANVYGIQASIDVKLPSGFNFSNDLNFQKGEEELDNGEKSTSRHAAPFFGISRIGYGTADFDFQINVQFSDAVKFSELAEEERGKTEIYAKDKDGNPYSPSWYTLNFKTMYKLTGNFTITAGLENITDQRYRPYSSGIVSPGRNLILALRAKF</sequence>
<evidence type="ECO:0000256" key="11">
    <source>
        <dbReference type="RuleBase" id="RU003357"/>
    </source>
</evidence>
<comment type="subcellular location">
    <subcellularLocation>
        <location evidence="1 10">Cell outer membrane</location>
        <topology evidence="1 10">Multi-pass membrane protein</topology>
    </subcellularLocation>
</comment>
<keyword evidence="16" id="KW-1185">Reference proteome</keyword>
<dbReference type="Proteomes" id="UP001597549">
    <property type="component" value="Unassembled WGS sequence"/>
</dbReference>
<feature type="signal peptide" evidence="12">
    <location>
        <begin position="1"/>
        <end position="18"/>
    </location>
</feature>
<protein>
    <submittedName>
        <fullName evidence="15">TonB-dependent receptor plug domain-containing protein</fullName>
    </submittedName>
</protein>
<dbReference type="SUPFAM" id="SSF56935">
    <property type="entry name" value="Porins"/>
    <property type="match status" value="1"/>
</dbReference>
<name>A0ABW5ZAA7_9FLAO</name>
<feature type="domain" description="TonB-dependent receptor-like beta-barrel" evidence="13">
    <location>
        <begin position="260"/>
        <end position="705"/>
    </location>
</feature>
<evidence type="ECO:0000256" key="2">
    <source>
        <dbReference type="ARBA" id="ARBA00022448"/>
    </source>
</evidence>
<dbReference type="InterPro" id="IPR010917">
    <property type="entry name" value="TonB_rcpt_CS"/>
</dbReference>
<comment type="caution">
    <text evidence="15">The sequence shown here is derived from an EMBL/GenBank/DDBJ whole genome shotgun (WGS) entry which is preliminary data.</text>
</comment>
<evidence type="ECO:0000256" key="4">
    <source>
        <dbReference type="ARBA" id="ARBA00022692"/>
    </source>
</evidence>
<evidence type="ECO:0000256" key="5">
    <source>
        <dbReference type="ARBA" id="ARBA00022729"/>
    </source>
</evidence>
<keyword evidence="3 10" id="KW-1134">Transmembrane beta strand</keyword>
<keyword evidence="9 10" id="KW-0998">Cell outer membrane</keyword>
<keyword evidence="6 11" id="KW-0798">TonB box</keyword>
<dbReference type="Gene3D" id="2.40.170.20">
    <property type="entry name" value="TonB-dependent receptor, beta-barrel domain"/>
    <property type="match status" value="1"/>
</dbReference>